<evidence type="ECO:0000256" key="5">
    <source>
        <dbReference type="RuleBase" id="RU362125"/>
    </source>
</evidence>
<dbReference type="Gene3D" id="2.40.110.10">
    <property type="entry name" value="Butyryl-CoA Dehydrogenase, subunit A, domain 2"/>
    <property type="match status" value="1"/>
</dbReference>
<dbReference type="InterPro" id="IPR046373">
    <property type="entry name" value="Acyl-CoA_Oxase/DH_mid-dom_sf"/>
</dbReference>
<dbReference type="InterPro" id="IPR037069">
    <property type="entry name" value="AcylCoA_DH/ox_N_sf"/>
</dbReference>
<comment type="cofactor">
    <cofactor evidence="1 5">
        <name>FAD</name>
        <dbReference type="ChEBI" id="CHEBI:57692"/>
    </cofactor>
</comment>
<organism evidence="9 10">
    <name type="scientific">Nonomuraea cavernae</name>
    <dbReference type="NCBI Taxonomy" id="2045107"/>
    <lineage>
        <taxon>Bacteria</taxon>
        <taxon>Bacillati</taxon>
        <taxon>Actinomycetota</taxon>
        <taxon>Actinomycetes</taxon>
        <taxon>Streptosporangiales</taxon>
        <taxon>Streptosporangiaceae</taxon>
        <taxon>Nonomuraea</taxon>
    </lineage>
</organism>
<dbReference type="FunFam" id="1.20.140.10:FF:000012">
    <property type="entry name" value="Acyl-CoA dehydrogenase fadE12"/>
    <property type="match status" value="1"/>
</dbReference>
<name>A0A918DRW3_9ACTN</name>
<dbReference type="PANTHER" id="PTHR43884">
    <property type="entry name" value="ACYL-COA DEHYDROGENASE"/>
    <property type="match status" value="1"/>
</dbReference>
<feature type="domain" description="Acyl-CoA dehydrogenase/oxidase C-terminal" evidence="6">
    <location>
        <begin position="237"/>
        <end position="385"/>
    </location>
</feature>
<keyword evidence="3 5" id="KW-0285">Flavoprotein</keyword>
<protein>
    <submittedName>
        <fullName evidence="9">Acyl-CoA dehydrogenase</fullName>
    </submittedName>
</protein>
<reference evidence="9" key="2">
    <citation type="submission" date="2020-09" db="EMBL/GenBank/DDBJ databases">
        <authorList>
            <person name="Sun Q."/>
            <person name="Zhou Y."/>
        </authorList>
    </citation>
    <scope>NUCLEOTIDE SEQUENCE</scope>
    <source>
        <strain evidence="9">CGMCC 4.7368</strain>
    </source>
</reference>
<evidence type="ECO:0000256" key="1">
    <source>
        <dbReference type="ARBA" id="ARBA00001974"/>
    </source>
</evidence>
<reference evidence="9" key="1">
    <citation type="journal article" date="2014" name="Int. J. Syst. Evol. Microbiol.">
        <title>Complete genome sequence of Corynebacterium casei LMG S-19264T (=DSM 44701T), isolated from a smear-ripened cheese.</title>
        <authorList>
            <consortium name="US DOE Joint Genome Institute (JGI-PGF)"/>
            <person name="Walter F."/>
            <person name="Albersmeier A."/>
            <person name="Kalinowski J."/>
            <person name="Ruckert C."/>
        </authorList>
    </citation>
    <scope>NUCLEOTIDE SEQUENCE</scope>
    <source>
        <strain evidence="9">CGMCC 4.7368</strain>
    </source>
</reference>
<dbReference type="InterPro" id="IPR036250">
    <property type="entry name" value="AcylCo_DH-like_C"/>
</dbReference>
<dbReference type="Gene3D" id="1.20.140.10">
    <property type="entry name" value="Butyryl-CoA Dehydrogenase, subunit A, domain 3"/>
    <property type="match status" value="1"/>
</dbReference>
<dbReference type="PANTHER" id="PTHR43884:SF12">
    <property type="entry name" value="ISOVALERYL-COA DEHYDROGENASE, MITOCHONDRIAL-RELATED"/>
    <property type="match status" value="1"/>
</dbReference>
<dbReference type="Pfam" id="PF02770">
    <property type="entry name" value="Acyl-CoA_dh_M"/>
    <property type="match status" value="1"/>
</dbReference>
<gene>
    <name evidence="9" type="ORF">GCM10012289_65460</name>
</gene>
<dbReference type="InterPro" id="IPR009100">
    <property type="entry name" value="AcylCoA_DH/oxidase_NM_dom_sf"/>
</dbReference>
<evidence type="ECO:0000256" key="2">
    <source>
        <dbReference type="ARBA" id="ARBA00009347"/>
    </source>
</evidence>
<evidence type="ECO:0000256" key="3">
    <source>
        <dbReference type="ARBA" id="ARBA00022630"/>
    </source>
</evidence>
<evidence type="ECO:0000256" key="4">
    <source>
        <dbReference type="ARBA" id="ARBA00022827"/>
    </source>
</evidence>
<dbReference type="Gene3D" id="1.10.540.10">
    <property type="entry name" value="Acyl-CoA dehydrogenase/oxidase, N-terminal domain"/>
    <property type="match status" value="1"/>
</dbReference>
<dbReference type="Pfam" id="PF02771">
    <property type="entry name" value="Acyl-CoA_dh_N"/>
    <property type="match status" value="1"/>
</dbReference>
<dbReference type="SUPFAM" id="SSF56645">
    <property type="entry name" value="Acyl-CoA dehydrogenase NM domain-like"/>
    <property type="match status" value="1"/>
</dbReference>
<dbReference type="PIRSF" id="PIRSF016578">
    <property type="entry name" value="HsaA"/>
    <property type="match status" value="1"/>
</dbReference>
<evidence type="ECO:0000259" key="6">
    <source>
        <dbReference type="Pfam" id="PF00441"/>
    </source>
</evidence>
<dbReference type="GO" id="GO:0050660">
    <property type="term" value="F:flavin adenine dinucleotide binding"/>
    <property type="evidence" value="ECO:0007669"/>
    <property type="project" value="InterPro"/>
</dbReference>
<dbReference type="Pfam" id="PF00441">
    <property type="entry name" value="Acyl-CoA_dh_1"/>
    <property type="match status" value="1"/>
</dbReference>
<dbReference type="InterPro" id="IPR013786">
    <property type="entry name" value="AcylCoA_DH/ox_N"/>
</dbReference>
<accession>A0A918DRW3</accession>
<evidence type="ECO:0000313" key="10">
    <source>
        <dbReference type="Proteomes" id="UP000646523"/>
    </source>
</evidence>
<dbReference type="SUPFAM" id="SSF47203">
    <property type="entry name" value="Acyl-CoA dehydrogenase C-terminal domain-like"/>
    <property type="match status" value="1"/>
</dbReference>
<dbReference type="AlphaFoldDB" id="A0A918DRW3"/>
<feature type="domain" description="Acyl-CoA dehydrogenase/oxidase N-terminal" evidence="8">
    <location>
        <begin position="13"/>
        <end position="123"/>
    </location>
</feature>
<proteinExistence type="inferred from homology"/>
<dbReference type="GO" id="GO:0003995">
    <property type="term" value="F:acyl-CoA dehydrogenase activity"/>
    <property type="evidence" value="ECO:0007669"/>
    <property type="project" value="TreeGrafter"/>
</dbReference>
<evidence type="ECO:0000259" key="7">
    <source>
        <dbReference type="Pfam" id="PF02770"/>
    </source>
</evidence>
<keyword evidence="10" id="KW-1185">Reference proteome</keyword>
<comment type="caution">
    <text evidence="9">The sequence shown here is derived from an EMBL/GenBank/DDBJ whole genome shotgun (WGS) entry which is preliminary data.</text>
</comment>
<dbReference type="InterPro" id="IPR006091">
    <property type="entry name" value="Acyl-CoA_Oxase/DH_mid-dom"/>
</dbReference>
<sequence>MEDTMDFRADPLHEEIRQAVRRVCADFPDEYWMERDENKEFPWEFYDAIAKSGWLGLTIPTEYDGGGLGVTEAAIVEQEISASGAGMGGCTAVHIGIFGFESLIKYGSEQLKRRFLPRAVAGDLHVSFAVTEPDAGTDTTNISTFARKVDGGFLVSGKKVWISKAQEAERLFLLCRTSRREDSPKRTAGMTLFFAPLDRERITIRRIPKMGRNAVDTNELFIDDLFVPDEDVIGEVGQGFKAILAGLNAERVISANAALGLGRAALRRATEYAKERNVFGRPIGQNQGIAFQLAEARMRLDAAELMCQKAAWLIDNDLPHAEQANEAKYLAAEAGFHAADVAISVHGGYGYSKEFHVERYFREARLMRIAPISQEMVLNYLAEHVLGLPRSY</sequence>
<dbReference type="Proteomes" id="UP000646523">
    <property type="component" value="Unassembled WGS sequence"/>
</dbReference>
<keyword evidence="5" id="KW-0560">Oxidoreductase</keyword>
<evidence type="ECO:0000259" key="8">
    <source>
        <dbReference type="Pfam" id="PF02771"/>
    </source>
</evidence>
<feature type="domain" description="Acyl-CoA oxidase/dehydrogenase middle" evidence="7">
    <location>
        <begin position="127"/>
        <end position="224"/>
    </location>
</feature>
<dbReference type="EMBL" id="BMNH01000030">
    <property type="protein sequence ID" value="GGO79950.1"/>
    <property type="molecule type" value="Genomic_DNA"/>
</dbReference>
<evidence type="ECO:0000313" key="9">
    <source>
        <dbReference type="EMBL" id="GGO79950.1"/>
    </source>
</evidence>
<comment type="similarity">
    <text evidence="2 5">Belongs to the acyl-CoA dehydrogenase family.</text>
</comment>
<dbReference type="InterPro" id="IPR009075">
    <property type="entry name" value="AcylCo_DH/oxidase_C"/>
</dbReference>
<keyword evidence="4 5" id="KW-0274">FAD</keyword>